<evidence type="ECO:0000313" key="1">
    <source>
        <dbReference type="EMBL" id="KAI3781366.1"/>
    </source>
</evidence>
<proteinExistence type="predicted"/>
<comment type="caution">
    <text evidence="1">The sequence shown here is derived from an EMBL/GenBank/DDBJ whole genome shotgun (WGS) entry which is preliminary data.</text>
</comment>
<keyword evidence="2" id="KW-1185">Reference proteome</keyword>
<organism evidence="1 2">
    <name type="scientific">Cichorium intybus</name>
    <name type="common">Chicory</name>
    <dbReference type="NCBI Taxonomy" id="13427"/>
    <lineage>
        <taxon>Eukaryota</taxon>
        <taxon>Viridiplantae</taxon>
        <taxon>Streptophyta</taxon>
        <taxon>Embryophyta</taxon>
        <taxon>Tracheophyta</taxon>
        <taxon>Spermatophyta</taxon>
        <taxon>Magnoliopsida</taxon>
        <taxon>eudicotyledons</taxon>
        <taxon>Gunneridae</taxon>
        <taxon>Pentapetalae</taxon>
        <taxon>asterids</taxon>
        <taxon>campanulids</taxon>
        <taxon>Asterales</taxon>
        <taxon>Asteraceae</taxon>
        <taxon>Cichorioideae</taxon>
        <taxon>Cichorieae</taxon>
        <taxon>Cichoriinae</taxon>
        <taxon>Cichorium</taxon>
    </lineage>
</organism>
<accession>A0ACB9GE57</accession>
<sequence>MRPAPAPSVTQNRKIGNFRVAKVMVLETSESDSILAAKLQTPEQFAYNIRSSQWTNDANEDELCDAFGH</sequence>
<name>A0ACB9GE57_CICIN</name>
<reference evidence="1 2" key="2">
    <citation type="journal article" date="2022" name="Mol. Ecol. Resour.">
        <title>The genomes of chicory, endive, great burdock and yacon provide insights into Asteraceae paleo-polyploidization history and plant inulin production.</title>
        <authorList>
            <person name="Fan W."/>
            <person name="Wang S."/>
            <person name="Wang H."/>
            <person name="Wang A."/>
            <person name="Jiang F."/>
            <person name="Liu H."/>
            <person name="Zhao H."/>
            <person name="Xu D."/>
            <person name="Zhang Y."/>
        </authorList>
    </citation>
    <scope>NUCLEOTIDE SEQUENCE [LARGE SCALE GENOMIC DNA]</scope>
    <source>
        <strain evidence="2">cv. Punajuju</strain>
        <tissue evidence="1">Leaves</tissue>
    </source>
</reference>
<dbReference type="Proteomes" id="UP001055811">
    <property type="component" value="Linkage Group LG02"/>
</dbReference>
<evidence type="ECO:0000313" key="2">
    <source>
        <dbReference type="Proteomes" id="UP001055811"/>
    </source>
</evidence>
<gene>
    <name evidence="1" type="ORF">L2E82_11379</name>
</gene>
<reference evidence="2" key="1">
    <citation type="journal article" date="2022" name="Mol. Ecol. Resour.">
        <title>The genomes of chicory, endive, great burdock and yacon provide insights into Asteraceae palaeo-polyploidization history and plant inulin production.</title>
        <authorList>
            <person name="Fan W."/>
            <person name="Wang S."/>
            <person name="Wang H."/>
            <person name="Wang A."/>
            <person name="Jiang F."/>
            <person name="Liu H."/>
            <person name="Zhao H."/>
            <person name="Xu D."/>
            <person name="Zhang Y."/>
        </authorList>
    </citation>
    <scope>NUCLEOTIDE SEQUENCE [LARGE SCALE GENOMIC DNA]</scope>
    <source>
        <strain evidence="2">cv. Punajuju</strain>
    </source>
</reference>
<protein>
    <submittedName>
        <fullName evidence="1">Uncharacterized protein</fullName>
    </submittedName>
</protein>
<dbReference type="EMBL" id="CM042010">
    <property type="protein sequence ID" value="KAI3781366.1"/>
    <property type="molecule type" value="Genomic_DNA"/>
</dbReference>